<protein>
    <submittedName>
        <fullName evidence="11">Flagellar biogenesis protein FliO</fullName>
    </submittedName>
</protein>
<keyword evidence="11" id="KW-0969">Cilium</keyword>
<sequence length="159" mass="17414">MRALVLSALFLFPASAVAADSGSGEFSLVAGFFQMLGSLALVLGLIFLFYHLSSKWLKIAPAGKGVARYIRVVESRFLAPKKSLMLVEVGGEYLLLSNCGDRLQLVKQIDMVEEIEVVEERQNVAQFSAQMRERLAAIKEGVPGLMRLAALPKKRSEAL</sequence>
<evidence type="ECO:0000256" key="4">
    <source>
        <dbReference type="ARBA" id="ARBA00022692"/>
    </source>
</evidence>
<evidence type="ECO:0000313" key="11">
    <source>
        <dbReference type="EMBL" id="ACM18876.1"/>
    </source>
</evidence>
<comment type="similarity">
    <text evidence="8">Belongs to the FliO/MopB family.</text>
</comment>
<dbReference type="PANTHER" id="PTHR38766">
    <property type="entry name" value="FLAGELLAR PROTEIN FLIO"/>
    <property type="match status" value="1"/>
</dbReference>
<keyword evidence="6 9" id="KW-0472">Membrane</keyword>
<keyword evidence="12" id="KW-1185">Reference proteome</keyword>
<proteinExistence type="inferred from homology"/>
<evidence type="ECO:0000256" key="3">
    <source>
        <dbReference type="ARBA" id="ARBA00022475"/>
    </source>
</evidence>
<dbReference type="AlphaFoldDB" id="B9LZR2"/>
<dbReference type="eggNOG" id="COG3190">
    <property type="taxonomic scope" value="Bacteria"/>
</dbReference>
<feature type="transmembrane region" description="Helical" evidence="9">
    <location>
        <begin position="28"/>
        <end position="50"/>
    </location>
</feature>
<comment type="subcellular location">
    <subcellularLocation>
        <location evidence="1">Bacterial flagellum basal body</location>
    </subcellularLocation>
    <subcellularLocation>
        <location evidence="2">Cell membrane</location>
    </subcellularLocation>
</comment>
<evidence type="ECO:0000256" key="7">
    <source>
        <dbReference type="ARBA" id="ARBA00023143"/>
    </source>
</evidence>
<keyword evidence="11" id="KW-0966">Cell projection</keyword>
<name>B9LZR2_GEODF</name>
<evidence type="ECO:0000256" key="1">
    <source>
        <dbReference type="ARBA" id="ARBA00004117"/>
    </source>
</evidence>
<dbReference type="KEGG" id="geo:Geob_0507"/>
<dbReference type="GO" id="GO:0005886">
    <property type="term" value="C:plasma membrane"/>
    <property type="evidence" value="ECO:0007669"/>
    <property type="project" value="UniProtKB-SubCell"/>
</dbReference>
<dbReference type="PANTHER" id="PTHR38766:SF1">
    <property type="entry name" value="FLAGELLAR PROTEIN FLIO"/>
    <property type="match status" value="1"/>
</dbReference>
<dbReference type="GO" id="GO:0044781">
    <property type="term" value="P:bacterial-type flagellum organization"/>
    <property type="evidence" value="ECO:0007669"/>
    <property type="project" value="InterPro"/>
</dbReference>
<evidence type="ECO:0000256" key="5">
    <source>
        <dbReference type="ARBA" id="ARBA00022989"/>
    </source>
</evidence>
<dbReference type="InterPro" id="IPR022781">
    <property type="entry name" value="Flagellar_biosynth_FliO"/>
</dbReference>
<reference evidence="11 12" key="1">
    <citation type="submission" date="2009-01" db="EMBL/GenBank/DDBJ databases">
        <title>Complete sequence of Geobacter sp. FRC-32.</title>
        <authorList>
            <consortium name="US DOE Joint Genome Institute"/>
            <person name="Lucas S."/>
            <person name="Copeland A."/>
            <person name="Lapidus A."/>
            <person name="Glavina del Rio T."/>
            <person name="Dalin E."/>
            <person name="Tice H."/>
            <person name="Bruce D."/>
            <person name="Goodwin L."/>
            <person name="Pitluck S."/>
            <person name="Saunders E."/>
            <person name="Brettin T."/>
            <person name="Detter J.C."/>
            <person name="Han C."/>
            <person name="Larimer F."/>
            <person name="Land M."/>
            <person name="Hauser L."/>
            <person name="Kyrpides N."/>
            <person name="Ovchinnikova G."/>
            <person name="Kostka J."/>
            <person name="Richardson P."/>
        </authorList>
    </citation>
    <scope>NUCLEOTIDE SEQUENCE [LARGE SCALE GENOMIC DNA]</scope>
    <source>
        <strain evidence="12">DSM 22248 / JCM 15807 / FRC-32</strain>
    </source>
</reference>
<gene>
    <name evidence="11" type="primary">fliO</name>
    <name evidence="11" type="ordered locus">Geob_0507</name>
</gene>
<dbReference type="InterPro" id="IPR052205">
    <property type="entry name" value="FliO/MopB"/>
</dbReference>
<dbReference type="STRING" id="316067.Geob_0507"/>
<evidence type="ECO:0000256" key="6">
    <source>
        <dbReference type="ARBA" id="ARBA00023136"/>
    </source>
</evidence>
<dbReference type="Pfam" id="PF04347">
    <property type="entry name" value="FliO"/>
    <property type="match status" value="1"/>
</dbReference>
<evidence type="ECO:0000256" key="10">
    <source>
        <dbReference type="SAM" id="SignalP"/>
    </source>
</evidence>
<dbReference type="GO" id="GO:0009425">
    <property type="term" value="C:bacterial-type flagellum basal body"/>
    <property type="evidence" value="ECO:0007669"/>
    <property type="project" value="UniProtKB-SubCell"/>
</dbReference>
<dbReference type="EMBL" id="CP001390">
    <property type="protein sequence ID" value="ACM18876.1"/>
    <property type="molecule type" value="Genomic_DNA"/>
</dbReference>
<dbReference type="RefSeq" id="WP_012645605.1">
    <property type="nucleotide sequence ID" value="NC_011979.1"/>
</dbReference>
<feature type="signal peptide" evidence="10">
    <location>
        <begin position="1"/>
        <end position="18"/>
    </location>
</feature>
<evidence type="ECO:0000256" key="8">
    <source>
        <dbReference type="ARBA" id="ARBA00037937"/>
    </source>
</evidence>
<keyword evidence="3" id="KW-1003">Cell membrane</keyword>
<evidence type="ECO:0000256" key="2">
    <source>
        <dbReference type="ARBA" id="ARBA00004236"/>
    </source>
</evidence>
<keyword evidence="4 9" id="KW-0812">Transmembrane</keyword>
<keyword evidence="5 9" id="KW-1133">Transmembrane helix</keyword>
<accession>B9LZR2</accession>
<keyword evidence="11" id="KW-0282">Flagellum</keyword>
<keyword evidence="7" id="KW-0975">Bacterial flagellum</keyword>
<organism evidence="11 12">
    <name type="scientific">Geotalea daltonii (strain DSM 22248 / JCM 15807 / FRC-32)</name>
    <name type="common">Geobacter daltonii</name>
    <dbReference type="NCBI Taxonomy" id="316067"/>
    <lineage>
        <taxon>Bacteria</taxon>
        <taxon>Pseudomonadati</taxon>
        <taxon>Thermodesulfobacteriota</taxon>
        <taxon>Desulfuromonadia</taxon>
        <taxon>Geobacterales</taxon>
        <taxon>Geobacteraceae</taxon>
        <taxon>Geotalea</taxon>
    </lineage>
</organism>
<dbReference type="HOGENOM" id="CLU_142794_0_0_7"/>
<dbReference type="Proteomes" id="UP000007721">
    <property type="component" value="Chromosome"/>
</dbReference>
<evidence type="ECO:0000313" key="12">
    <source>
        <dbReference type="Proteomes" id="UP000007721"/>
    </source>
</evidence>
<keyword evidence="10" id="KW-0732">Signal</keyword>
<evidence type="ECO:0000256" key="9">
    <source>
        <dbReference type="SAM" id="Phobius"/>
    </source>
</evidence>
<feature type="chain" id="PRO_5002888803" evidence="10">
    <location>
        <begin position="19"/>
        <end position="159"/>
    </location>
</feature>
<dbReference type="OrthoDB" id="5396865at2"/>